<sequence length="221" mass="22066">MFSKAAIISLLATGALANVFITSPTESIGMTGGQTATISWIDQNGGPSLADFGDAKVGIFTGNANQQTLLQLVVDNVNVATTASIQFTPDASIGPNGNDYFIRVESINLKDSASPQFPALAFSSRFTMSGMSGTFNATVQAQIDGQSTAPIGGTAAPSTATSASHSASTTGSGSPSGTKANAAASPSSTAKDNNGAMSMATTTASRLVGVLAGVVVVSYIL</sequence>
<feature type="chain" id="PRO_5034034070" description="Yeast cell wall synthesis Kre9/Knh1-like N-terminal domain-containing protein" evidence="3">
    <location>
        <begin position="18"/>
        <end position="221"/>
    </location>
</feature>
<evidence type="ECO:0000313" key="5">
    <source>
        <dbReference type="EMBL" id="KAF5365259.1"/>
    </source>
</evidence>
<dbReference type="InterPro" id="IPR018466">
    <property type="entry name" value="Kre9/Knh1-like_N"/>
</dbReference>
<dbReference type="PANTHER" id="PTHR28154:SF1">
    <property type="entry name" value="CELL WALL SYNTHESIS PROTEIN KNH1-RELATED"/>
    <property type="match status" value="1"/>
</dbReference>
<gene>
    <name evidence="5" type="ORF">D9758_005396</name>
</gene>
<dbReference type="Pfam" id="PF10342">
    <property type="entry name" value="Kre9_KNH"/>
    <property type="match status" value="1"/>
</dbReference>
<organism evidence="5 6">
    <name type="scientific">Tetrapyrgos nigripes</name>
    <dbReference type="NCBI Taxonomy" id="182062"/>
    <lineage>
        <taxon>Eukaryota</taxon>
        <taxon>Fungi</taxon>
        <taxon>Dikarya</taxon>
        <taxon>Basidiomycota</taxon>
        <taxon>Agaricomycotina</taxon>
        <taxon>Agaricomycetes</taxon>
        <taxon>Agaricomycetidae</taxon>
        <taxon>Agaricales</taxon>
        <taxon>Marasmiineae</taxon>
        <taxon>Marasmiaceae</taxon>
        <taxon>Tetrapyrgos</taxon>
    </lineage>
</organism>
<keyword evidence="6" id="KW-1185">Reference proteome</keyword>
<feature type="compositionally biased region" description="Polar residues" evidence="2">
    <location>
        <begin position="184"/>
        <end position="195"/>
    </location>
</feature>
<dbReference type="EMBL" id="JAACJM010000028">
    <property type="protein sequence ID" value="KAF5365259.1"/>
    <property type="molecule type" value="Genomic_DNA"/>
</dbReference>
<protein>
    <recommendedName>
        <fullName evidence="4">Yeast cell wall synthesis Kre9/Knh1-like N-terminal domain-containing protein</fullName>
    </recommendedName>
</protein>
<dbReference type="GO" id="GO:0006078">
    <property type="term" value="P:(1-&gt;6)-beta-D-glucan biosynthetic process"/>
    <property type="evidence" value="ECO:0007669"/>
    <property type="project" value="InterPro"/>
</dbReference>
<feature type="region of interest" description="Disordered" evidence="2">
    <location>
        <begin position="148"/>
        <end position="195"/>
    </location>
</feature>
<evidence type="ECO:0000259" key="4">
    <source>
        <dbReference type="Pfam" id="PF10342"/>
    </source>
</evidence>
<feature type="compositionally biased region" description="Low complexity" evidence="2">
    <location>
        <begin position="148"/>
        <end position="180"/>
    </location>
</feature>
<proteinExistence type="predicted"/>
<dbReference type="PANTHER" id="PTHR28154">
    <property type="entry name" value="CELL WALL SYNTHESIS PROTEIN KNH1-RELATED"/>
    <property type="match status" value="1"/>
</dbReference>
<feature type="signal peptide" evidence="3">
    <location>
        <begin position="1"/>
        <end position="17"/>
    </location>
</feature>
<dbReference type="OrthoDB" id="2432613at2759"/>
<evidence type="ECO:0000256" key="1">
    <source>
        <dbReference type="ARBA" id="ARBA00022729"/>
    </source>
</evidence>
<keyword evidence="1 3" id="KW-0732">Signal</keyword>
<dbReference type="GO" id="GO:0042546">
    <property type="term" value="P:cell wall biogenesis"/>
    <property type="evidence" value="ECO:0007669"/>
    <property type="project" value="InterPro"/>
</dbReference>
<dbReference type="InterPro" id="IPR045328">
    <property type="entry name" value="Kre9/Knh1"/>
</dbReference>
<feature type="domain" description="Yeast cell wall synthesis Kre9/Knh1-like N-terminal" evidence="4">
    <location>
        <begin position="24"/>
        <end position="113"/>
    </location>
</feature>
<name>A0A8H5LQ17_9AGAR</name>
<evidence type="ECO:0000256" key="3">
    <source>
        <dbReference type="SAM" id="SignalP"/>
    </source>
</evidence>
<accession>A0A8H5LQ17</accession>
<evidence type="ECO:0000313" key="6">
    <source>
        <dbReference type="Proteomes" id="UP000559256"/>
    </source>
</evidence>
<dbReference type="Proteomes" id="UP000559256">
    <property type="component" value="Unassembled WGS sequence"/>
</dbReference>
<dbReference type="AlphaFoldDB" id="A0A8H5LQ17"/>
<reference evidence="5 6" key="1">
    <citation type="journal article" date="2020" name="ISME J.">
        <title>Uncovering the hidden diversity of litter-decomposition mechanisms in mushroom-forming fungi.</title>
        <authorList>
            <person name="Floudas D."/>
            <person name="Bentzer J."/>
            <person name="Ahren D."/>
            <person name="Johansson T."/>
            <person name="Persson P."/>
            <person name="Tunlid A."/>
        </authorList>
    </citation>
    <scope>NUCLEOTIDE SEQUENCE [LARGE SCALE GENOMIC DNA]</scope>
    <source>
        <strain evidence="5 6">CBS 291.85</strain>
    </source>
</reference>
<evidence type="ECO:0000256" key="2">
    <source>
        <dbReference type="SAM" id="MobiDB-lite"/>
    </source>
</evidence>
<comment type="caution">
    <text evidence="5">The sequence shown here is derived from an EMBL/GenBank/DDBJ whole genome shotgun (WGS) entry which is preliminary data.</text>
</comment>